<reference evidence="1" key="2">
    <citation type="journal article" date="2022" name="New Phytol.">
        <title>Evolutionary transition to the ectomycorrhizal habit in the genomes of a hyperdiverse lineage of mushroom-forming fungi.</title>
        <authorList>
            <person name="Looney B."/>
            <person name="Miyauchi S."/>
            <person name="Morin E."/>
            <person name="Drula E."/>
            <person name="Courty P.E."/>
            <person name="Kohler A."/>
            <person name="Kuo A."/>
            <person name="LaButti K."/>
            <person name="Pangilinan J."/>
            <person name="Lipzen A."/>
            <person name="Riley R."/>
            <person name="Andreopoulos W."/>
            <person name="He G."/>
            <person name="Johnson J."/>
            <person name="Nolan M."/>
            <person name="Tritt A."/>
            <person name="Barry K.W."/>
            <person name="Grigoriev I.V."/>
            <person name="Nagy L.G."/>
            <person name="Hibbett D."/>
            <person name="Henrissat B."/>
            <person name="Matheny P.B."/>
            <person name="Labbe J."/>
            <person name="Martin F.M."/>
        </authorList>
    </citation>
    <scope>NUCLEOTIDE SEQUENCE</scope>
    <source>
        <strain evidence="1">HHB10654</strain>
    </source>
</reference>
<evidence type="ECO:0000313" key="1">
    <source>
        <dbReference type="EMBL" id="KAI0056928.1"/>
    </source>
</evidence>
<dbReference type="EMBL" id="MU277255">
    <property type="protein sequence ID" value="KAI0056928.1"/>
    <property type="molecule type" value="Genomic_DNA"/>
</dbReference>
<proteinExistence type="predicted"/>
<gene>
    <name evidence="1" type="ORF">BV25DRAFT_1831699</name>
</gene>
<comment type="caution">
    <text evidence="1">The sequence shown here is derived from an EMBL/GenBank/DDBJ whole genome shotgun (WGS) entry which is preliminary data.</text>
</comment>
<sequence>MLGTSSSSAARSISFILLSLLLAVNFTCVAVILTKEQRSNLSTRGSHTYIGDDYPRTWDIGELDTVLASSEPDAHRYLIHGADADAQWAAMTPGDGFIYLGERRAQFSFSMFHQLRCLGVLRDQLLQEEGTPLTELSGHCLNYLRQMVLCRADIALIPLQLIALYPDVLQCKDWRRVYAAVRENQEDHRRWLSE</sequence>
<reference evidence="1" key="1">
    <citation type="submission" date="2021-03" db="EMBL/GenBank/DDBJ databases">
        <authorList>
            <consortium name="DOE Joint Genome Institute"/>
            <person name="Ahrendt S."/>
            <person name="Looney B.P."/>
            <person name="Miyauchi S."/>
            <person name="Morin E."/>
            <person name="Drula E."/>
            <person name="Courty P.E."/>
            <person name="Chicoki N."/>
            <person name="Fauchery L."/>
            <person name="Kohler A."/>
            <person name="Kuo A."/>
            <person name="Labutti K."/>
            <person name="Pangilinan J."/>
            <person name="Lipzen A."/>
            <person name="Riley R."/>
            <person name="Andreopoulos W."/>
            <person name="He G."/>
            <person name="Johnson J."/>
            <person name="Barry K.W."/>
            <person name="Grigoriev I.V."/>
            <person name="Nagy L."/>
            <person name="Hibbett D."/>
            <person name="Henrissat B."/>
            <person name="Matheny P.B."/>
            <person name="Labbe J."/>
            <person name="Martin F."/>
        </authorList>
    </citation>
    <scope>NUCLEOTIDE SEQUENCE</scope>
    <source>
        <strain evidence="1">HHB10654</strain>
    </source>
</reference>
<accession>A0ACB8SKY8</accession>
<keyword evidence="2" id="KW-1185">Reference proteome</keyword>
<evidence type="ECO:0000313" key="2">
    <source>
        <dbReference type="Proteomes" id="UP000814140"/>
    </source>
</evidence>
<protein>
    <submittedName>
        <fullName evidence="1">Uncharacterized protein</fullName>
    </submittedName>
</protein>
<name>A0ACB8SKY8_9AGAM</name>
<organism evidence="1 2">
    <name type="scientific">Artomyces pyxidatus</name>
    <dbReference type="NCBI Taxonomy" id="48021"/>
    <lineage>
        <taxon>Eukaryota</taxon>
        <taxon>Fungi</taxon>
        <taxon>Dikarya</taxon>
        <taxon>Basidiomycota</taxon>
        <taxon>Agaricomycotina</taxon>
        <taxon>Agaricomycetes</taxon>
        <taxon>Russulales</taxon>
        <taxon>Auriscalpiaceae</taxon>
        <taxon>Artomyces</taxon>
    </lineage>
</organism>
<dbReference type="Proteomes" id="UP000814140">
    <property type="component" value="Unassembled WGS sequence"/>
</dbReference>